<evidence type="ECO:0000256" key="4">
    <source>
        <dbReference type="ARBA" id="ARBA00023136"/>
    </source>
</evidence>
<dbReference type="GO" id="GO:0016020">
    <property type="term" value="C:membrane"/>
    <property type="evidence" value="ECO:0007669"/>
    <property type="project" value="UniProtKB-SubCell"/>
</dbReference>
<evidence type="ECO:0000256" key="3">
    <source>
        <dbReference type="ARBA" id="ARBA00022989"/>
    </source>
</evidence>
<evidence type="ECO:0000313" key="8">
    <source>
        <dbReference type="Proteomes" id="UP000199283"/>
    </source>
</evidence>
<feature type="domain" description="RDD" evidence="6">
    <location>
        <begin position="29"/>
        <end position="145"/>
    </location>
</feature>
<name>A0A1H7LGA1_9RHOB</name>
<dbReference type="Proteomes" id="UP000199283">
    <property type="component" value="Unassembled WGS sequence"/>
</dbReference>
<protein>
    <submittedName>
        <fullName evidence="7">Uncharacterized membrane protein YckC, RDD family</fullName>
    </submittedName>
</protein>
<proteinExistence type="predicted"/>
<feature type="transmembrane region" description="Helical" evidence="5">
    <location>
        <begin position="114"/>
        <end position="133"/>
    </location>
</feature>
<evidence type="ECO:0000313" key="7">
    <source>
        <dbReference type="EMBL" id="SEK97994.1"/>
    </source>
</evidence>
<dbReference type="EMBL" id="FNZQ01000002">
    <property type="protein sequence ID" value="SEK97994.1"/>
    <property type="molecule type" value="Genomic_DNA"/>
</dbReference>
<comment type="subcellular location">
    <subcellularLocation>
        <location evidence="1">Membrane</location>
        <topology evidence="1">Multi-pass membrane protein</topology>
    </subcellularLocation>
</comment>
<keyword evidence="4 5" id="KW-0472">Membrane</keyword>
<feature type="transmembrane region" description="Helical" evidence="5">
    <location>
        <begin position="40"/>
        <end position="73"/>
    </location>
</feature>
<evidence type="ECO:0000256" key="5">
    <source>
        <dbReference type="SAM" id="Phobius"/>
    </source>
</evidence>
<keyword evidence="8" id="KW-1185">Reference proteome</keyword>
<accession>A0A1H7LGA1</accession>
<dbReference type="InterPro" id="IPR010432">
    <property type="entry name" value="RDD"/>
</dbReference>
<keyword evidence="3 5" id="KW-1133">Transmembrane helix</keyword>
<evidence type="ECO:0000259" key="6">
    <source>
        <dbReference type="Pfam" id="PF06271"/>
    </source>
</evidence>
<evidence type="ECO:0000256" key="2">
    <source>
        <dbReference type="ARBA" id="ARBA00022692"/>
    </source>
</evidence>
<dbReference type="AlphaFoldDB" id="A0A1H7LGA1"/>
<dbReference type="Pfam" id="PF06271">
    <property type="entry name" value="RDD"/>
    <property type="match status" value="1"/>
</dbReference>
<sequence>MTHWTDMTNRDNSGLPDPDQTPEFYEGVLTKRALAWVVDMAVITALTLVAAIVTLTVGFFLWPLFFLAIGALYRVTTLARGSATWGMRLMGVELRSHGGDRFDTPQAILHVSGYYVSMMFVLPALVSIGAMLLTDRRQGLTDLILGSAAINRPS</sequence>
<reference evidence="7 8" key="1">
    <citation type="submission" date="2016-10" db="EMBL/GenBank/DDBJ databases">
        <authorList>
            <person name="de Groot N.N."/>
        </authorList>
    </citation>
    <scope>NUCLEOTIDE SEQUENCE [LARGE SCALE GENOMIC DNA]</scope>
    <source>
        <strain evidence="7 8">DSM 14858</strain>
    </source>
</reference>
<evidence type="ECO:0000256" key="1">
    <source>
        <dbReference type="ARBA" id="ARBA00004141"/>
    </source>
</evidence>
<dbReference type="RefSeq" id="WP_342707754.1">
    <property type="nucleotide sequence ID" value="NZ_FNZQ01000002.1"/>
</dbReference>
<organism evidence="7 8">
    <name type="scientific">Jannaschia helgolandensis</name>
    <dbReference type="NCBI Taxonomy" id="188906"/>
    <lineage>
        <taxon>Bacteria</taxon>
        <taxon>Pseudomonadati</taxon>
        <taxon>Pseudomonadota</taxon>
        <taxon>Alphaproteobacteria</taxon>
        <taxon>Rhodobacterales</taxon>
        <taxon>Roseobacteraceae</taxon>
        <taxon>Jannaschia</taxon>
    </lineage>
</organism>
<dbReference type="STRING" id="188906.SAMN04488526_1722"/>
<gene>
    <name evidence="7" type="ORF">SAMN04488526_1722</name>
</gene>
<keyword evidence="2 5" id="KW-0812">Transmembrane</keyword>